<evidence type="ECO:0008006" key="5">
    <source>
        <dbReference type="Google" id="ProtNLM"/>
    </source>
</evidence>
<evidence type="ECO:0000313" key="3">
    <source>
        <dbReference type="EMBL" id="KAJ0205415.1"/>
    </source>
</evidence>
<dbReference type="InterPro" id="IPR025312">
    <property type="entry name" value="DUF4216"/>
</dbReference>
<gene>
    <name evidence="3" type="ORF">LSAT_V11C500282030</name>
</gene>
<dbReference type="Pfam" id="PF13952">
    <property type="entry name" value="DUF4216"/>
    <property type="match status" value="1"/>
</dbReference>
<organism evidence="3 4">
    <name type="scientific">Lactuca sativa</name>
    <name type="common">Garden lettuce</name>
    <dbReference type="NCBI Taxonomy" id="4236"/>
    <lineage>
        <taxon>Eukaryota</taxon>
        <taxon>Viridiplantae</taxon>
        <taxon>Streptophyta</taxon>
        <taxon>Embryophyta</taxon>
        <taxon>Tracheophyta</taxon>
        <taxon>Spermatophyta</taxon>
        <taxon>Magnoliopsida</taxon>
        <taxon>eudicotyledons</taxon>
        <taxon>Gunneridae</taxon>
        <taxon>Pentapetalae</taxon>
        <taxon>asterids</taxon>
        <taxon>campanulids</taxon>
        <taxon>Asterales</taxon>
        <taxon>Asteraceae</taxon>
        <taxon>Cichorioideae</taxon>
        <taxon>Cichorieae</taxon>
        <taxon>Lactucinae</taxon>
        <taxon>Lactuca</taxon>
    </lineage>
</organism>
<evidence type="ECO:0000259" key="2">
    <source>
        <dbReference type="Pfam" id="PF13960"/>
    </source>
</evidence>
<feature type="domain" description="DUF4218" evidence="2">
    <location>
        <begin position="22"/>
        <end position="119"/>
    </location>
</feature>
<dbReference type="Pfam" id="PF13960">
    <property type="entry name" value="DUF4218"/>
    <property type="match status" value="1"/>
</dbReference>
<feature type="domain" description="DUF4216" evidence="1">
    <location>
        <begin position="299"/>
        <end position="364"/>
    </location>
</feature>
<dbReference type="EMBL" id="NBSK02000005">
    <property type="protein sequence ID" value="KAJ0205415.1"/>
    <property type="molecule type" value="Genomic_DNA"/>
</dbReference>
<sequence>MIRHPPTRVAITRFCFFFKSTCSKKIKLDELDKLQEELCVTLCLLEKHFPPSFSDVMIHLIVHLTREVKLSGPIFFSWMYPFERFLKVIKGHVQNKNRPEECIAEETIEFFSEFLKKMDNVGIPPDNHNTCGIQIGGDSSSITNNTPLSAAKPVEVFAKLFRKANFFVLQNTSEVLLYIKRHMDFLQHQHPTKRKTQLEKEHINTFGHWLRKEVERELGGCRESITETMRWISRGPNKNIIKYDVYAINEYTFRTKARECKVYQNNGVSVVAIDTHINKEVVTYAKNTYYGVLQEIWILDYRFKRIPIFMCDWVDNRNGVKRVKLGYTLVELKRLGHKGDPFILDSQVQQVFYVTDPLDKKMSIVFNTPPKNCRDTY</sequence>
<dbReference type="InterPro" id="IPR025452">
    <property type="entry name" value="DUF4218"/>
</dbReference>
<dbReference type="Proteomes" id="UP000235145">
    <property type="component" value="Unassembled WGS sequence"/>
</dbReference>
<reference evidence="3 4" key="1">
    <citation type="journal article" date="2017" name="Nat. Commun.">
        <title>Genome assembly with in vitro proximity ligation data and whole-genome triplication in lettuce.</title>
        <authorList>
            <person name="Reyes-Chin-Wo S."/>
            <person name="Wang Z."/>
            <person name="Yang X."/>
            <person name="Kozik A."/>
            <person name="Arikit S."/>
            <person name="Song C."/>
            <person name="Xia L."/>
            <person name="Froenicke L."/>
            <person name="Lavelle D.O."/>
            <person name="Truco M.J."/>
            <person name="Xia R."/>
            <person name="Zhu S."/>
            <person name="Xu C."/>
            <person name="Xu H."/>
            <person name="Xu X."/>
            <person name="Cox K."/>
            <person name="Korf I."/>
            <person name="Meyers B.C."/>
            <person name="Michelmore R.W."/>
        </authorList>
    </citation>
    <scope>NUCLEOTIDE SEQUENCE [LARGE SCALE GENOMIC DNA]</scope>
    <source>
        <strain evidence="4">cv. Salinas</strain>
        <tissue evidence="3">Seedlings</tissue>
    </source>
</reference>
<evidence type="ECO:0000259" key="1">
    <source>
        <dbReference type="Pfam" id="PF13952"/>
    </source>
</evidence>
<protein>
    <recommendedName>
        <fullName evidence="5">DUF4218 domain-containing protein</fullName>
    </recommendedName>
</protein>
<accession>A0A9R1VFW2</accession>
<evidence type="ECO:0000313" key="4">
    <source>
        <dbReference type="Proteomes" id="UP000235145"/>
    </source>
</evidence>
<keyword evidence="4" id="KW-1185">Reference proteome</keyword>
<dbReference type="AlphaFoldDB" id="A0A9R1VFW2"/>
<name>A0A9R1VFW2_LACSA</name>
<dbReference type="PANTHER" id="PTHR48258:SF9">
    <property type="entry name" value="OS01G0348150 PROTEIN"/>
    <property type="match status" value="1"/>
</dbReference>
<comment type="caution">
    <text evidence="3">The sequence shown here is derived from an EMBL/GenBank/DDBJ whole genome shotgun (WGS) entry which is preliminary data.</text>
</comment>
<dbReference type="PANTHER" id="PTHR48258">
    <property type="entry name" value="DUF4218 DOMAIN-CONTAINING PROTEIN-RELATED"/>
    <property type="match status" value="1"/>
</dbReference>
<proteinExistence type="predicted"/>